<proteinExistence type="predicted"/>
<dbReference type="EMBL" id="JAMKFB020000019">
    <property type="protein sequence ID" value="KAL0166627.1"/>
    <property type="molecule type" value="Genomic_DNA"/>
</dbReference>
<dbReference type="SUPFAM" id="SSF47266">
    <property type="entry name" value="4-helical cytokines"/>
    <property type="match status" value="1"/>
</dbReference>
<evidence type="ECO:0000313" key="1">
    <source>
        <dbReference type="EMBL" id="KAL0166627.1"/>
    </source>
</evidence>
<reference evidence="1 2" key="1">
    <citation type="submission" date="2024-05" db="EMBL/GenBank/DDBJ databases">
        <title>Genome sequencing and assembly of Indian major carp, Cirrhinus mrigala (Hamilton, 1822).</title>
        <authorList>
            <person name="Mohindra V."/>
            <person name="Chowdhury L.M."/>
            <person name="Lal K."/>
            <person name="Jena J.K."/>
        </authorList>
    </citation>
    <scope>NUCLEOTIDE SEQUENCE [LARGE SCALE GENOMIC DNA]</scope>
    <source>
        <strain evidence="1">CM1030</strain>
        <tissue evidence="1">Blood</tissue>
    </source>
</reference>
<organism evidence="1 2">
    <name type="scientific">Cirrhinus mrigala</name>
    <name type="common">Mrigala</name>
    <dbReference type="NCBI Taxonomy" id="683832"/>
    <lineage>
        <taxon>Eukaryota</taxon>
        <taxon>Metazoa</taxon>
        <taxon>Chordata</taxon>
        <taxon>Craniata</taxon>
        <taxon>Vertebrata</taxon>
        <taxon>Euteleostomi</taxon>
        <taxon>Actinopterygii</taxon>
        <taxon>Neopterygii</taxon>
        <taxon>Teleostei</taxon>
        <taxon>Ostariophysi</taxon>
        <taxon>Cypriniformes</taxon>
        <taxon>Cyprinidae</taxon>
        <taxon>Labeoninae</taxon>
        <taxon>Labeonini</taxon>
        <taxon>Cirrhinus</taxon>
    </lineage>
</organism>
<dbReference type="Gene3D" id="1.20.1250.10">
    <property type="match status" value="1"/>
</dbReference>
<gene>
    <name evidence="1" type="ORF">M9458_038471</name>
</gene>
<evidence type="ECO:0000313" key="2">
    <source>
        <dbReference type="Proteomes" id="UP001529510"/>
    </source>
</evidence>
<name>A0ABD0NXX2_CIRMR</name>
<dbReference type="Proteomes" id="UP001529510">
    <property type="component" value="Unassembled WGS sequence"/>
</dbReference>
<accession>A0ABD0NXX2</accession>
<protein>
    <submittedName>
        <fullName evidence="1">Uncharacterized protein</fullName>
    </submittedName>
</protein>
<keyword evidence="2" id="KW-1185">Reference proteome</keyword>
<feature type="non-terminal residue" evidence="1">
    <location>
        <position position="53"/>
    </location>
</feature>
<comment type="caution">
    <text evidence="1">The sequence shown here is derived from an EMBL/GenBank/DDBJ whole genome shotgun (WGS) entry which is preliminary data.</text>
</comment>
<dbReference type="AlphaFoldDB" id="A0ABD0NXX2"/>
<sequence length="53" mass="6246">MSSTLEQLYSGLKSFKFHLDWIQQKQEEMGSDYSKTKKLADRIQVISHMVLLQ</sequence>
<dbReference type="InterPro" id="IPR009079">
    <property type="entry name" value="4_helix_cytokine-like_core"/>
</dbReference>